<keyword evidence="4" id="KW-0812">Transmembrane</keyword>
<dbReference type="Pfam" id="PF03349">
    <property type="entry name" value="Toluene_X"/>
    <property type="match status" value="1"/>
</dbReference>
<proteinExistence type="inferred from homology"/>
<evidence type="ECO:0008006" key="11">
    <source>
        <dbReference type="Google" id="ProtNLM"/>
    </source>
</evidence>
<evidence type="ECO:0000256" key="6">
    <source>
        <dbReference type="ARBA" id="ARBA00023136"/>
    </source>
</evidence>
<dbReference type="Gene3D" id="2.40.160.60">
    <property type="entry name" value="Outer membrane protein transport protein (OMPP1/FadL/TodX)"/>
    <property type="match status" value="1"/>
</dbReference>
<feature type="chain" id="PRO_5026746912" description="Long-chain fatty acid transport protein" evidence="8">
    <location>
        <begin position="21"/>
        <end position="365"/>
    </location>
</feature>
<dbReference type="GO" id="GO:0015483">
    <property type="term" value="F:long-chain fatty acid transporting porin activity"/>
    <property type="evidence" value="ECO:0007669"/>
    <property type="project" value="TreeGrafter"/>
</dbReference>
<keyword evidence="10" id="KW-1185">Reference proteome</keyword>
<accession>A0A6L5Z4N9</accession>
<keyword evidence="6" id="KW-0472">Membrane</keyword>
<name>A0A6L5Z4N9_9RHOB</name>
<evidence type="ECO:0000256" key="2">
    <source>
        <dbReference type="ARBA" id="ARBA00008163"/>
    </source>
</evidence>
<gene>
    <name evidence="9" type="ORF">GE300_15465</name>
</gene>
<evidence type="ECO:0000256" key="3">
    <source>
        <dbReference type="ARBA" id="ARBA00022452"/>
    </source>
</evidence>
<comment type="caution">
    <text evidence="9">The sequence shown here is derived from an EMBL/GenBank/DDBJ whole genome shotgun (WGS) entry which is preliminary data.</text>
</comment>
<dbReference type="SUPFAM" id="SSF56935">
    <property type="entry name" value="Porins"/>
    <property type="match status" value="1"/>
</dbReference>
<dbReference type="GO" id="GO:0009279">
    <property type="term" value="C:cell outer membrane"/>
    <property type="evidence" value="ECO:0007669"/>
    <property type="project" value="UniProtKB-SubCell"/>
</dbReference>
<evidence type="ECO:0000256" key="7">
    <source>
        <dbReference type="ARBA" id="ARBA00023237"/>
    </source>
</evidence>
<evidence type="ECO:0000313" key="9">
    <source>
        <dbReference type="EMBL" id="MSU90992.1"/>
    </source>
</evidence>
<keyword evidence="3" id="KW-1134">Transmembrane beta strand</keyword>
<dbReference type="Proteomes" id="UP000474957">
    <property type="component" value="Unassembled WGS sequence"/>
</dbReference>
<reference evidence="9 10" key="1">
    <citation type="submission" date="2019-10" db="EMBL/GenBank/DDBJ databases">
        <title>Cognatihalovulum marinum gen. nov. sp. nov., a new member of the family Rhodobacteraceae isolated from deep seawater of the Northwest Indian Ocean.</title>
        <authorList>
            <person name="Ruan C."/>
            <person name="Wang J."/>
            <person name="Zheng X."/>
            <person name="Song L."/>
            <person name="Zhu Y."/>
            <person name="Huang Y."/>
            <person name="Lu Z."/>
            <person name="Du W."/>
            <person name="Huang L."/>
            <person name="Dai X."/>
        </authorList>
    </citation>
    <scope>NUCLEOTIDE SEQUENCE [LARGE SCALE GENOMIC DNA]</scope>
    <source>
        <strain evidence="9 10">2CG4</strain>
    </source>
</reference>
<evidence type="ECO:0000313" key="10">
    <source>
        <dbReference type="Proteomes" id="UP000474957"/>
    </source>
</evidence>
<organism evidence="9 10">
    <name type="scientific">Halovulum marinum</name>
    <dbReference type="NCBI Taxonomy" id="2662447"/>
    <lineage>
        <taxon>Bacteria</taxon>
        <taxon>Pseudomonadati</taxon>
        <taxon>Pseudomonadota</taxon>
        <taxon>Alphaproteobacteria</taxon>
        <taxon>Rhodobacterales</taxon>
        <taxon>Paracoccaceae</taxon>
        <taxon>Halovulum</taxon>
    </lineage>
</organism>
<evidence type="ECO:0000256" key="8">
    <source>
        <dbReference type="SAM" id="SignalP"/>
    </source>
</evidence>
<comment type="similarity">
    <text evidence="2">Belongs to the OmpP1/FadL family.</text>
</comment>
<dbReference type="EMBL" id="WIND01000014">
    <property type="protein sequence ID" value="MSU90992.1"/>
    <property type="molecule type" value="Genomic_DNA"/>
</dbReference>
<evidence type="ECO:0000256" key="1">
    <source>
        <dbReference type="ARBA" id="ARBA00004571"/>
    </source>
</evidence>
<evidence type="ECO:0000256" key="5">
    <source>
        <dbReference type="ARBA" id="ARBA00022729"/>
    </source>
</evidence>
<dbReference type="PANTHER" id="PTHR35093:SF8">
    <property type="entry name" value="OUTER MEMBRANE PROTEIN NMB0088-RELATED"/>
    <property type="match status" value="1"/>
</dbReference>
<dbReference type="AlphaFoldDB" id="A0A6L5Z4N9"/>
<evidence type="ECO:0000256" key="4">
    <source>
        <dbReference type="ARBA" id="ARBA00022692"/>
    </source>
</evidence>
<keyword evidence="5 8" id="KW-0732">Signal</keyword>
<dbReference type="PANTHER" id="PTHR35093">
    <property type="entry name" value="OUTER MEMBRANE PROTEIN NMB0088-RELATED"/>
    <property type="match status" value="1"/>
</dbReference>
<dbReference type="RefSeq" id="WP_154447702.1">
    <property type="nucleotide sequence ID" value="NZ_WIND01000014.1"/>
</dbReference>
<protein>
    <recommendedName>
        <fullName evidence="11">Long-chain fatty acid transport protein</fullName>
    </recommendedName>
</protein>
<sequence length="365" mass="38549">MTRIALTAAFVAGSALSAYAAGIERTAPSPRVLFEDGRYFELSATLVSPDLSGEGGLLSPAGSTGDLLQHFASFDIAYKADLTDRISYALTLGTPWGVDTEYPVVAGSGYSGTAADLDSYALTGIVSYEVTPNITAYGGVVGQYIEAVAFFPFGAALGLAGPYQVDAEGDFGFGFMGGVAYEREDIALRVALTYYSEIEHDLSTTETNGAAVSSTSTDIATPQSVNLEFQTGIMEDTLLFGSVRWVDWSEFSIAPPVFTAAVGAPLVDYEEDWITYTLGVGRKFNENWSGAVQGSWEPASDTTLTTLGPVDGRWSVGLSATYTYENTKITGGLSYISLGEAENFAGTAFDDGSAIAAGVRIGWYF</sequence>
<comment type="subcellular location">
    <subcellularLocation>
        <location evidence="1">Cell outer membrane</location>
        <topology evidence="1">Multi-pass membrane protein</topology>
    </subcellularLocation>
</comment>
<feature type="signal peptide" evidence="8">
    <location>
        <begin position="1"/>
        <end position="20"/>
    </location>
</feature>
<dbReference type="InterPro" id="IPR005017">
    <property type="entry name" value="OMPP1/FadL/TodX"/>
</dbReference>
<keyword evidence="7" id="KW-0998">Cell outer membrane</keyword>